<evidence type="ECO:0000256" key="2">
    <source>
        <dbReference type="ARBA" id="ARBA00022475"/>
    </source>
</evidence>
<dbReference type="InterPro" id="IPR043428">
    <property type="entry name" value="LivM-like"/>
</dbReference>
<feature type="transmembrane region" description="Helical" evidence="6">
    <location>
        <begin position="214"/>
        <end position="235"/>
    </location>
</feature>
<dbReference type="EMBL" id="UINC01004421">
    <property type="protein sequence ID" value="SVA14200.1"/>
    <property type="molecule type" value="Genomic_DNA"/>
</dbReference>
<feature type="transmembrane region" description="Helical" evidence="6">
    <location>
        <begin position="255"/>
        <end position="278"/>
    </location>
</feature>
<organism evidence="7">
    <name type="scientific">marine metagenome</name>
    <dbReference type="NCBI Taxonomy" id="408172"/>
    <lineage>
        <taxon>unclassified sequences</taxon>
        <taxon>metagenomes</taxon>
        <taxon>ecological metagenomes</taxon>
    </lineage>
</organism>
<dbReference type="InterPro" id="IPR001851">
    <property type="entry name" value="ABC_transp_permease"/>
</dbReference>
<dbReference type="CDD" id="cd06581">
    <property type="entry name" value="TM_PBP1_LivM_like"/>
    <property type="match status" value="1"/>
</dbReference>
<feature type="transmembrane region" description="Helical" evidence="6">
    <location>
        <begin position="168"/>
        <end position="184"/>
    </location>
</feature>
<feature type="transmembrane region" description="Helical" evidence="6">
    <location>
        <begin position="94"/>
        <end position="113"/>
    </location>
</feature>
<dbReference type="PANTHER" id="PTHR30482:SF17">
    <property type="entry name" value="ABC TRANSPORTER ATP-BINDING PROTEIN"/>
    <property type="match status" value="1"/>
</dbReference>
<evidence type="ECO:0000256" key="5">
    <source>
        <dbReference type="ARBA" id="ARBA00023136"/>
    </source>
</evidence>
<dbReference type="PANTHER" id="PTHR30482">
    <property type="entry name" value="HIGH-AFFINITY BRANCHED-CHAIN AMINO ACID TRANSPORT SYSTEM PERMEASE"/>
    <property type="match status" value="1"/>
</dbReference>
<name>A0A381TDM5_9ZZZZ</name>
<keyword evidence="5 6" id="KW-0472">Membrane</keyword>
<gene>
    <name evidence="7" type="ORF">METZ01_LOCUS67054</name>
</gene>
<evidence type="ECO:0000256" key="4">
    <source>
        <dbReference type="ARBA" id="ARBA00022989"/>
    </source>
</evidence>
<feature type="transmembrane region" description="Helical" evidence="6">
    <location>
        <begin position="7"/>
        <end position="24"/>
    </location>
</feature>
<evidence type="ECO:0000256" key="6">
    <source>
        <dbReference type="SAM" id="Phobius"/>
    </source>
</evidence>
<dbReference type="GO" id="GO:0015658">
    <property type="term" value="F:branched-chain amino acid transmembrane transporter activity"/>
    <property type="evidence" value="ECO:0007669"/>
    <property type="project" value="InterPro"/>
</dbReference>
<evidence type="ECO:0008006" key="8">
    <source>
        <dbReference type="Google" id="ProtNLM"/>
    </source>
</evidence>
<dbReference type="AlphaFoldDB" id="A0A381TDM5"/>
<keyword evidence="4 6" id="KW-1133">Transmembrane helix</keyword>
<accession>A0A381TDM5</accession>
<evidence type="ECO:0000256" key="3">
    <source>
        <dbReference type="ARBA" id="ARBA00022692"/>
    </source>
</evidence>
<feature type="transmembrane region" description="Helical" evidence="6">
    <location>
        <begin position="120"/>
        <end position="137"/>
    </location>
</feature>
<keyword evidence="3 6" id="KW-0812">Transmembrane</keyword>
<feature type="transmembrane region" description="Helical" evidence="6">
    <location>
        <begin position="64"/>
        <end position="82"/>
    </location>
</feature>
<protein>
    <recommendedName>
        <fullName evidence="8">Branched-chain amino acid ABC transporter permease</fullName>
    </recommendedName>
</protein>
<reference evidence="7" key="1">
    <citation type="submission" date="2018-05" db="EMBL/GenBank/DDBJ databases">
        <authorList>
            <person name="Lanie J.A."/>
            <person name="Ng W.-L."/>
            <person name="Kazmierczak K.M."/>
            <person name="Andrzejewski T.M."/>
            <person name="Davidsen T.M."/>
            <person name="Wayne K.J."/>
            <person name="Tettelin H."/>
            <person name="Glass J.I."/>
            <person name="Rusch D."/>
            <person name="Podicherti R."/>
            <person name="Tsui H.-C.T."/>
            <person name="Winkler M.E."/>
        </authorList>
    </citation>
    <scope>NUCLEOTIDE SEQUENCE</scope>
</reference>
<feature type="transmembrane region" description="Helical" evidence="6">
    <location>
        <begin position="30"/>
        <end position="52"/>
    </location>
</feature>
<comment type="subcellular location">
    <subcellularLocation>
        <location evidence="1">Cell membrane</location>
        <topology evidence="1">Multi-pass membrane protein</topology>
    </subcellularLocation>
</comment>
<evidence type="ECO:0000313" key="7">
    <source>
        <dbReference type="EMBL" id="SVA14200.1"/>
    </source>
</evidence>
<keyword evidence="2" id="KW-1003">Cell membrane</keyword>
<proteinExistence type="predicted"/>
<feature type="transmembrane region" description="Helical" evidence="6">
    <location>
        <begin position="290"/>
        <end position="310"/>
    </location>
</feature>
<sequence length="333" mass="36156">MKFTPRIYIITLLMLGLGAVPLIADSIDEPFYTVLFSRMLILSIGAVSLNLILGFGGMVSFGHAVYLGIGSYVVGIGTFHAVEDGVEWLGNGFVHMAVAVAVSAIAGLIIGAISLRTHGVYFIMITLAFAQMFYFVAVGNENYGGDDGLSLYMRSDFAGLLDLSNDNSLYYLNFGFLLASLYLSHRLTNSRFGMAIRGTKSNEQRMKSIGFPVFRYRLLAFVIAGTICGLAGVLSANQTDFVNPSVMHWTHSGDLIIMTVLGGIGTLFGPVIGAVAFLLLEELLSGVTEYWQLIFGPMLVLIVIFARGGIDGMLAALDRWWLLLFLKKNPEGD</sequence>
<dbReference type="GO" id="GO:0005886">
    <property type="term" value="C:plasma membrane"/>
    <property type="evidence" value="ECO:0007669"/>
    <property type="project" value="UniProtKB-SubCell"/>
</dbReference>
<dbReference type="Pfam" id="PF02653">
    <property type="entry name" value="BPD_transp_2"/>
    <property type="match status" value="1"/>
</dbReference>
<evidence type="ECO:0000256" key="1">
    <source>
        <dbReference type="ARBA" id="ARBA00004651"/>
    </source>
</evidence>